<dbReference type="InterPro" id="IPR010753">
    <property type="entry name" value="DUF1330"/>
</dbReference>
<reference evidence="2 3" key="2">
    <citation type="submission" date="2014-10" db="EMBL/GenBank/DDBJ databases">
        <title>Paracoccus sanguinis sp. nov., isolated from clinical specimens of New York State patients.</title>
        <authorList>
            <person name="Mingle L.A."/>
            <person name="Cole J.A."/>
            <person name="Lapierre P."/>
            <person name="Musser K.A."/>
        </authorList>
    </citation>
    <scope>NUCLEOTIDE SEQUENCE [LARGE SCALE GENOMIC DNA]</scope>
    <source>
        <strain evidence="2 3">5503</strain>
    </source>
</reference>
<dbReference type="RefSeq" id="WP_036712060.1">
    <property type="nucleotide sequence ID" value="NZ_JRKQ01000126.1"/>
</dbReference>
<dbReference type="InterPro" id="IPR011008">
    <property type="entry name" value="Dimeric_a/b-barrel"/>
</dbReference>
<reference evidence="2 3" key="1">
    <citation type="submission" date="2014-09" db="EMBL/GenBank/DDBJ databases">
        <authorList>
            <person name="McGinnis J.M."/>
            <person name="Wolfgang W.J."/>
        </authorList>
    </citation>
    <scope>NUCLEOTIDE SEQUENCE [LARGE SCALE GENOMIC DNA]</scope>
    <source>
        <strain evidence="2 3">5503</strain>
    </source>
</reference>
<accession>A0A099G9S7</accession>
<dbReference type="Proteomes" id="UP000029858">
    <property type="component" value="Unassembled WGS sequence"/>
</dbReference>
<sequence>MPRAYWVAHVTVDDPQGYEAYRAANGAAFARFGGRFLVRGGPQSVVEGTARPRTVVIEFASRADAEACYASAEYQAALALRRPCSQADVVIVDGWDDPVAGA</sequence>
<dbReference type="AlphaFoldDB" id="A0A099G9S7"/>
<gene>
    <name evidence="2" type="ORF">IX56_15835</name>
</gene>
<organism evidence="2 3">
    <name type="scientific">Paracoccus sanguinis</name>
    <dbReference type="NCBI Taxonomy" id="1545044"/>
    <lineage>
        <taxon>Bacteria</taxon>
        <taxon>Pseudomonadati</taxon>
        <taxon>Pseudomonadota</taxon>
        <taxon>Alphaproteobacteria</taxon>
        <taxon>Rhodobacterales</taxon>
        <taxon>Paracoccaceae</taxon>
        <taxon>Paracoccus</taxon>
    </lineage>
</organism>
<evidence type="ECO:0000313" key="2">
    <source>
        <dbReference type="EMBL" id="KGJ19585.1"/>
    </source>
</evidence>
<dbReference type="EMBL" id="JRKQ01000126">
    <property type="protein sequence ID" value="KGJ19585.1"/>
    <property type="molecule type" value="Genomic_DNA"/>
</dbReference>
<name>A0A099G9S7_9RHOB</name>
<dbReference type="Gene3D" id="3.30.70.100">
    <property type="match status" value="1"/>
</dbReference>
<proteinExistence type="predicted"/>
<evidence type="ECO:0000313" key="3">
    <source>
        <dbReference type="Proteomes" id="UP000029858"/>
    </source>
</evidence>
<protein>
    <recommendedName>
        <fullName evidence="1">DUF1330 domain-containing protein</fullName>
    </recommendedName>
</protein>
<evidence type="ECO:0000259" key="1">
    <source>
        <dbReference type="Pfam" id="PF07045"/>
    </source>
</evidence>
<dbReference type="Pfam" id="PF07045">
    <property type="entry name" value="DUF1330"/>
    <property type="match status" value="1"/>
</dbReference>
<dbReference type="PANTHER" id="PTHR41521:SF4">
    <property type="entry name" value="BLR0684 PROTEIN"/>
    <property type="match status" value="1"/>
</dbReference>
<comment type="caution">
    <text evidence="2">The sequence shown here is derived from an EMBL/GenBank/DDBJ whole genome shotgun (WGS) entry which is preliminary data.</text>
</comment>
<feature type="domain" description="DUF1330" evidence="1">
    <location>
        <begin position="4"/>
        <end position="94"/>
    </location>
</feature>
<dbReference type="PANTHER" id="PTHR41521">
    <property type="match status" value="1"/>
</dbReference>
<dbReference type="SUPFAM" id="SSF54909">
    <property type="entry name" value="Dimeric alpha+beta barrel"/>
    <property type="match status" value="1"/>
</dbReference>